<evidence type="ECO:0000313" key="2">
    <source>
        <dbReference type="EMBL" id="JAH15233.1"/>
    </source>
</evidence>
<proteinExistence type="predicted"/>
<keyword evidence="1" id="KW-1133">Transmembrane helix</keyword>
<keyword evidence="1" id="KW-0472">Membrane</keyword>
<feature type="transmembrane region" description="Helical" evidence="1">
    <location>
        <begin position="21"/>
        <end position="39"/>
    </location>
</feature>
<dbReference type="AlphaFoldDB" id="A0A0E9QGL1"/>
<evidence type="ECO:0000256" key="1">
    <source>
        <dbReference type="SAM" id="Phobius"/>
    </source>
</evidence>
<sequence length="40" mass="4874">MTRMAEFYYIKKQYSNKYLQLLGIEIYYNLVCVCILISFP</sequence>
<protein>
    <submittedName>
        <fullName evidence="2">Uncharacterized protein</fullName>
    </submittedName>
</protein>
<name>A0A0E9QGL1_ANGAN</name>
<accession>A0A0E9QGL1</accession>
<organism evidence="2">
    <name type="scientific">Anguilla anguilla</name>
    <name type="common">European freshwater eel</name>
    <name type="synonym">Muraena anguilla</name>
    <dbReference type="NCBI Taxonomy" id="7936"/>
    <lineage>
        <taxon>Eukaryota</taxon>
        <taxon>Metazoa</taxon>
        <taxon>Chordata</taxon>
        <taxon>Craniata</taxon>
        <taxon>Vertebrata</taxon>
        <taxon>Euteleostomi</taxon>
        <taxon>Actinopterygii</taxon>
        <taxon>Neopterygii</taxon>
        <taxon>Teleostei</taxon>
        <taxon>Anguilliformes</taxon>
        <taxon>Anguillidae</taxon>
        <taxon>Anguilla</taxon>
    </lineage>
</organism>
<reference evidence="2" key="1">
    <citation type="submission" date="2014-11" db="EMBL/GenBank/DDBJ databases">
        <authorList>
            <person name="Amaro Gonzalez C."/>
        </authorList>
    </citation>
    <scope>NUCLEOTIDE SEQUENCE</scope>
</reference>
<reference evidence="2" key="2">
    <citation type="journal article" date="2015" name="Fish Shellfish Immunol.">
        <title>Early steps in the European eel (Anguilla anguilla)-Vibrio vulnificus interaction in the gills: Role of the RtxA13 toxin.</title>
        <authorList>
            <person name="Callol A."/>
            <person name="Pajuelo D."/>
            <person name="Ebbesson L."/>
            <person name="Teles M."/>
            <person name="MacKenzie S."/>
            <person name="Amaro C."/>
        </authorList>
    </citation>
    <scope>NUCLEOTIDE SEQUENCE</scope>
</reference>
<dbReference type="EMBL" id="GBXM01093344">
    <property type="protein sequence ID" value="JAH15233.1"/>
    <property type="molecule type" value="Transcribed_RNA"/>
</dbReference>
<keyword evidence="1" id="KW-0812">Transmembrane</keyword>